<dbReference type="OrthoDB" id="14727at2"/>
<protein>
    <submittedName>
        <fullName evidence="2">CopG protein</fullName>
    </submittedName>
</protein>
<keyword evidence="3" id="KW-1185">Reference proteome</keyword>
<evidence type="ECO:0000313" key="3">
    <source>
        <dbReference type="Proteomes" id="UP000218890"/>
    </source>
</evidence>
<proteinExistence type="predicted"/>
<dbReference type="Pfam" id="PF04214">
    <property type="entry name" value="DUF411"/>
    <property type="match status" value="1"/>
</dbReference>
<feature type="transmembrane region" description="Helical" evidence="1">
    <location>
        <begin position="6"/>
        <end position="27"/>
    </location>
</feature>
<dbReference type="Proteomes" id="UP000218890">
    <property type="component" value="Chromosome"/>
</dbReference>
<sequence length="163" mass="17548">MPRSLTYVGIGGVAGVLGAIGLGWGLLSDSKGDIGEEQITVYKSPSCECCDHWEEHLREAGFDVESVIAEQQQINQVRYQHGITPELVSCHTGVIEGYAVEGHVPAEDIKSMLEERPDIAGLAVPRMPIGSPGMEVPGAAPEPFDVIAFQEDGQTRVFNHHSP</sequence>
<reference evidence="2" key="1">
    <citation type="submission" date="2016-02" db="EMBL/GenBank/DDBJ databases">
        <title>Halorhodospira halochloris DSM-1059 complete genome, version 2.</title>
        <authorList>
            <person name="Tsukatani Y."/>
        </authorList>
    </citation>
    <scope>NUCLEOTIDE SEQUENCE</scope>
    <source>
        <strain evidence="2">DSM 1059</strain>
    </source>
</reference>
<evidence type="ECO:0000313" key="2">
    <source>
        <dbReference type="EMBL" id="BAU57782.2"/>
    </source>
</evidence>
<dbReference type="InterPro" id="IPR007332">
    <property type="entry name" value="DUF411"/>
</dbReference>
<organism evidence="2 3">
    <name type="scientific">Halorhodospira halochloris</name>
    <name type="common">Ectothiorhodospira halochloris</name>
    <dbReference type="NCBI Taxonomy" id="1052"/>
    <lineage>
        <taxon>Bacteria</taxon>
        <taxon>Pseudomonadati</taxon>
        <taxon>Pseudomonadota</taxon>
        <taxon>Gammaproteobacteria</taxon>
        <taxon>Chromatiales</taxon>
        <taxon>Ectothiorhodospiraceae</taxon>
        <taxon>Halorhodospira</taxon>
    </lineage>
</organism>
<name>A0A0X8XA04_HALHR</name>
<dbReference type="RefSeq" id="WP_096409077.1">
    <property type="nucleotide sequence ID" value="NZ_AP017372.2"/>
</dbReference>
<gene>
    <name evidence="2" type="ORF">HH1059_10830</name>
</gene>
<evidence type="ECO:0000256" key="1">
    <source>
        <dbReference type="SAM" id="Phobius"/>
    </source>
</evidence>
<dbReference type="AlphaFoldDB" id="A0A0X8XA04"/>
<dbReference type="KEGG" id="hhk:HH1059_10830"/>
<dbReference type="EMBL" id="AP017372">
    <property type="protein sequence ID" value="BAU57782.2"/>
    <property type="molecule type" value="Genomic_DNA"/>
</dbReference>
<keyword evidence="1" id="KW-1133">Transmembrane helix</keyword>
<keyword evidence="1" id="KW-0472">Membrane</keyword>
<accession>A0A0X8XA04</accession>
<keyword evidence="1" id="KW-0812">Transmembrane</keyword>